<sequence length="731" mass="83321">MSSIVVLKSSTVPDSAFKGTFKEDGQAMALSEVQRAHDIGWNCPMVHQSGFNLSEELRRSGEFSAGKSRSLRKEQDYACAPVKVENMSTSLVDSAEENTTMNAAEVTDQRSDVETSAEKTKVEDHGLRNRVWTLEEEKGKLHKDLAAMTLKETILRGKVREFELQMDGHRKRVERAERTILELRQAVAQSSKQARQSDAEVEELRMICARNDGEKQDMQTRIERLQQLCMDHEKSIHGLRQGLKNGMDGNKEGRMSRLQKELQRLSGVEITLRTDLEASRVENTTLRRDMNCLLERFANQQRESTMHLKKLEQELRAEIDRGQAKVAELQDENNLLFAKLRLLTRERHDTREALRSSNDRVSDLEEENQCLQEELAKAEKALEVKQKDILSLESQLECSKQNRDISAAAVALKEKAPANGVLTVTVNDKEEISSVNDDAMAKVNDKEFRSSAHLGSEIRQSLQAAAQQLYSMNERLESLMDKLSERDLQLQEAKTEIAEKDEAVTSLEHSLSNLAKTVDSQSSRIMRLSKQNEDLTRLTQSQAKLIEDFQSRLAAALGSKNKADQELDAARKRLEECEKQLESQDLTCQLLQERVDALEADLQHCQPQIATLLQQRDDLASERDDLHHSLTDATLRVTDLEHRLADREEVVKSHEATLQELRKEVEESQKELNLVKQERDEMQREAEAMGREALRTSMEVEVLRRRVHQLDEDVLLRDGQICILRGGLEDS</sequence>
<dbReference type="SUPFAM" id="SSF57997">
    <property type="entry name" value="Tropomyosin"/>
    <property type="match status" value="1"/>
</dbReference>
<feature type="coiled-coil region" evidence="1">
    <location>
        <begin position="553"/>
        <end position="601"/>
    </location>
</feature>
<dbReference type="EnsemblPlants" id="Pp3c19_16640V3.3">
    <property type="protein sequence ID" value="PAC:32940126.CDS.1"/>
    <property type="gene ID" value="Pp3c19_16640"/>
</dbReference>
<dbReference type="GeneID" id="112296148"/>
<evidence type="ECO:0000313" key="2">
    <source>
        <dbReference type="EMBL" id="PNR34399.1"/>
    </source>
</evidence>
<reference evidence="2 4" key="1">
    <citation type="journal article" date="2008" name="Science">
        <title>The Physcomitrella genome reveals evolutionary insights into the conquest of land by plants.</title>
        <authorList>
            <person name="Rensing S."/>
            <person name="Lang D."/>
            <person name="Zimmer A."/>
            <person name="Terry A."/>
            <person name="Salamov A."/>
            <person name="Shapiro H."/>
            <person name="Nishiyama T."/>
            <person name="Perroud P.-F."/>
            <person name="Lindquist E."/>
            <person name="Kamisugi Y."/>
            <person name="Tanahashi T."/>
            <person name="Sakakibara K."/>
            <person name="Fujita T."/>
            <person name="Oishi K."/>
            <person name="Shin-I T."/>
            <person name="Kuroki Y."/>
            <person name="Toyoda A."/>
            <person name="Suzuki Y."/>
            <person name="Hashimoto A."/>
            <person name="Yamaguchi K."/>
            <person name="Sugano A."/>
            <person name="Kohara Y."/>
            <person name="Fujiyama A."/>
            <person name="Anterola A."/>
            <person name="Aoki S."/>
            <person name="Ashton N."/>
            <person name="Barbazuk W.B."/>
            <person name="Barker E."/>
            <person name="Bennetzen J."/>
            <person name="Bezanilla M."/>
            <person name="Blankenship R."/>
            <person name="Cho S.H."/>
            <person name="Dutcher S."/>
            <person name="Estelle M."/>
            <person name="Fawcett J.A."/>
            <person name="Gundlach H."/>
            <person name="Hanada K."/>
            <person name="Heyl A."/>
            <person name="Hicks K.A."/>
            <person name="Hugh J."/>
            <person name="Lohr M."/>
            <person name="Mayer K."/>
            <person name="Melkozernov A."/>
            <person name="Murata T."/>
            <person name="Nelson D."/>
            <person name="Pils B."/>
            <person name="Prigge M."/>
            <person name="Reiss B."/>
            <person name="Renner T."/>
            <person name="Rombauts S."/>
            <person name="Rushton P."/>
            <person name="Sanderfoot A."/>
            <person name="Schween G."/>
            <person name="Shiu S.-H."/>
            <person name="Stueber K."/>
            <person name="Theodoulou F.L."/>
            <person name="Tu H."/>
            <person name="Van de Peer Y."/>
            <person name="Verrier P.J."/>
            <person name="Waters E."/>
            <person name="Wood A."/>
            <person name="Yang L."/>
            <person name="Cove D."/>
            <person name="Cuming A."/>
            <person name="Hasebe M."/>
            <person name="Lucas S."/>
            <person name="Mishler D.B."/>
            <person name="Reski R."/>
            <person name="Grigoriev I."/>
            <person name="Quatrano R.S."/>
            <person name="Boore J.L."/>
        </authorList>
    </citation>
    <scope>NUCLEOTIDE SEQUENCE [LARGE SCALE GENOMIC DNA]</scope>
    <source>
        <strain evidence="3 4">cv. Gransden 2004</strain>
    </source>
</reference>
<reference evidence="3" key="3">
    <citation type="submission" date="2020-12" db="UniProtKB">
        <authorList>
            <consortium name="EnsemblPlants"/>
        </authorList>
    </citation>
    <scope>IDENTIFICATION</scope>
</reference>
<keyword evidence="4" id="KW-1185">Reference proteome</keyword>
<dbReference type="RefSeq" id="XP_024404165.1">
    <property type="nucleotide sequence ID" value="XM_024548397.2"/>
</dbReference>
<dbReference type="Gramene" id="Pp3c19_16640V3.2">
    <property type="protein sequence ID" value="PAC:32940125.CDS.1"/>
    <property type="gene ID" value="Pp3c19_16640"/>
</dbReference>
<dbReference type="EnsemblPlants" id="Pp3c19_16640V3.1">
    <property type="protein sequence ID" value="PAC:32940124.CDS.1"/>
    <property type="gene ID" value="Pp3c19_16640"/>
</dbReference>
<dbReference type="RefSeq" id="XP_024404162.1">
    <property type="nucleotide sequence ID" value="XM_024548394.2"/>
</dbReference>
<keyword evidence="1" id="KW-0175">Coiled coil</keyword>
<dbReference type="Gramene" id="Pp3c19_16640V3.3">
    <property type="protein sequence ID" value="PAC:32940126.CDS.1"/>
    <property type="gene ID" value="Pp3c19_16640"/>
</dbReference>
<feature type="coiled-coil region" evidence="1">
    <location>
        <begin position="294"/>
        <end position="402"/>
    </location>
</feature>
<dbReference type="Gramene" id="Pp3c19_16640V3.5">
    <property type="protein sequence ID" value="PAC:32940128.CDS.1"/>
    <property type="gene ID" value="Pp3c19_16640"/>
</dbReference>
<dbReference type="OMA" id="KMHEEQM"/>
<dbReference type="OrthoDB" id="1938127at2759"/>
<evidence type="ECO:0000313" key="3">
    <source>
        <dbReference type="EnsemblPlants" id="PAC:32940124.CDS.1"/>
    </source>
</evidence>
<dbReference type="PANTHER" id="PTHR47491">
    <property type="entry name" value="CAP-GLY DOMAIN LINKER"/>
    <property type="match status" value="1"/>
</dbReference>
<feature type="coiled-coil region" evidence="1">
    <location>
        <begin position="159"/>
        <end position="235"/>
    </location>
</feature>
<feature type="coiled-coil region" evidence="1">
    <location>
        <begin position="644"/>
        <end position="692"/>
    </location>
</feature>
<evidence type="ECO:0000256" key="1">
    <source>
        <dbReference type="SAM" id="Coils"/>
    </source>
</evidence>
<dbReference type="RefSeq" id="XP_024404164.1">
    <property type="nucleotide sequence ID" value="XM_024548396.2"/>
</dbReference>
<dbReference type="Gramene" id="Pp3c19_16640V3.1">
    <property type="protein sequence ID" value="PAC:32940124.CDS.1"/>
    <property type="gene ID" value="Pp3c19_16640"/>
</dbReference>
<name>A0A2K1IYP1_PHYPA</name>
<evidence type="ECO:0000313" key="4">
    <source>
        <dbReference type="Proteomes" id="UP000006727"/>
    </source>
</evidence>
<proteinExistence type="predicted"/>
<dbReference type="PANTHER" id="PTHR47491:SF5">
    <property type="entry name" value="CAP-GLY DOMAIN LINKER"/>
    <property type="match status" value="1"/>
</dbReference>
<dbReference type="EnsemblPlants" id="Pp3c19_16640V3.4">
    <property type="protein sequence ID" value="PAC:32940127.CDS.1"/>
    <property type="gene ID" value="Pp3c19_16640"/>
</dbReference>
<dbReference type="AlphaFoldDB" id="A0A2K1IYP1"/>
<accession>A0A2K1IYP1</accession>
<dbReference type="EnsemblPlants" id="Pp3c19_16640V3.2">
    <property type="protein sequence ID" value="PAC:32940125.CDS.1"/>
    <property type="gene ID" value="Pp3c19_16640"/>
</dbReference>
<dbReference type="PaxDb" id="3218-PP1S20_49V6.1"/>
<dbReference type="Gramene" id="Pp3c19_16640V3.4">
    <property type="protein sequence ID" value="PAC:32940127.CDS.1"/>
    <property type="gene ID" value="Pp3c19_16640"/>
</dbReference>
<organism evidence="2">
    <name type="scientific">Physcomitrium patens</name>
    <name type="common">Spreading-leaved earth moss</name>
    <name type="synonym">Physcomitrella patens</name>
    <dbReference type="NCBI Taxonomy" id="3218"/>
    <lineage>
        <taxon>Eukaryota</taxon>
        <taxon>Viridiplantae</taxon>
        <taxon>Streptophyta</taxon>
        <taxon>Embryophyta</taxon>
        <taxon>Bryophyta</taxon>
        <taxon>Bryophytina</taxon>
        <taxon>Bryopsida</taxon>
        <taxon>Funariidae</taxon>
        <taxon>Funariales</taxon>
        <taxon>Funariaceae</taxon>
        <taxon>Physcomitrium</taxon>
    </lineage>
</organism>
<dbReference type="Proteomes" id="UP000006727">
    <property type="component" value="Chromosome 19"/>
</dbReference>
<reference evidence="2 4" key="2">
    <citation type="journal article" date="2018" name="Plant J.">
        <title>The Physcomitrella patens chromosome-scale assembly reveals moss genome structure and evolution.</title>
        <authorList>
            <person name="Lang D."/>
            <person name="Ullrich K.K."/>
            <person name="Murat F."/>
            <person name="Fuchs J."/>
            <person name="Jenkins J."/>
            <person name="Haas F.B."/>
            <person name="Piednoel M."/>
            <person name="Gundlach H."/>
            <person name="Van Bel M."/>
            <person name="Meyberg R."/>
            <person name="Vives C."/>
            <person name="Morata J."/>
            <person name="Symeonidi A."/>
            <person name="Hiss M."/>
            <person name="Muchero W."/>
            <person name="Kamisugi Y."/>
            <person name="Saleh O."/>
            <person name="Blanc G."/>
            <person name="Decker E.L."/>
            <person name="van Gessel N."/>
            <person name="Grimwood J."/>
            <person name="Hayes R.D."/>
            <person name="Graham S.W."/>
            <person name="Gunter L.E."/>
            <person name="McDaniel S.F."/>
            <person name="Hoernstein S.N.W."/>
            <person name="Larsson A."/>
            <person name="Li F.W."/>
            <person name="Perroud P.F."/>
            <person name="Phillips J."/>
            <person name="Ranjan P."/>
            <person name="Rokshar D.S."/>
            <person name="Rothfels C.J."/>
            <person name="Schneider L."/>
            <person name="Shu S."/>
            <person name="Stevenson D.W."/>
            <person name="Thummler F."/>
            <person name="Tillich M."/>
            <person name="Villarreal Aguilar J.C."/>
            <person name="Widiez T."/>
            <person name="Wong G.K."/>
            <person name="Wymore A."/>
            <person name="Zhang Y."/>
            <person name="Zimmer A.D."/>
            <person name="Quatrano R.S."/>
            <person name="Mayer K.F.X."/>
            <person name="Goodstein D."/>
            <person name="Casacuberta J.M."/>
            <person name="Vandepoele K."/>
            <person name="Reski R."/>
            <person name="Cuming A.C."/>
            <person name="Tuskan G.A."/>
            <person name="Maumus F."/>
            <person name="Salse J."/>
            <person name="Schmutz J."/>
            <person name="Rensing S.A."/>
        </authorList>
    </citation>
    <scope>NUCLEOTIDE SEQUENCE [LARGE SCALE GENOMIC DNA]</scope>
    <source>
        <strain evidence="3 4">cv. Gransden 2004</strain>
    </source>
</reference>
<dbReference type="Gene3D" id="1.10.287.1490">
    <property type="match status" value="1"/>
</dbReference>
<dbReference type="EnsemblPlants" id="Pp3c19_16640V3.5">
    <property type="protein sequence ID" value="PAC:32940128.CDS.1"/>
    <property type="gene ID" value="Pp3c19_16640"/>
</dbReference>
<protein>
    <submittedName>
        <fullName evidence="2 3">Uncharacterized protein</fullName>
    </submittedName>
</protein>
<dbReference type="EMBL" id="ABEU02000019">
    <property type="protein sequence ID" value="PNR34399.1"/>
    <property type="molecule type" value="Genomic_DNA"/>
</dbReference>
<feature type="coiled-coil region" evidence="1">
    <location>
        <begin position="459"/>
        <end position="510"/>
    </location>
</feature>
<gene>
    <name evidence="3" type="primary">LOC112296148</name>
    <name evidence="2" type="ORF">PHYPA_024216</name>
</gene>